<reference evidence="1" key="1">
    <citation type="submission" date="2016-10" db="EMBL/GenBank/DDBJ databases">
        <title>Sequence of Gallionella enrichment culture.</title>
        <authorList>
            <person name="Poehlein A."/>
            <person name="Muehling M."/>
            <person name="Daniel R."/>
        </authorList>
    </citation>
    <scope>NUCLEOTIDE SEQUENCE</scope>
</reference>
<organism evidence="1">
    <name type="scientific">mine drainage metagenome</name>
    <dbReference type="NCBI Taxonomy" id="410659"/>
    <lineage>
        <taxon>unclassified sequences</taxon>
        <taxon>metagenomes</taxon>
        <taxon>ecological metagenomes</taxon>
    </lineage>
</organism>
<evidence type="ECO:0000313" key="1">
    <source>
        <dbReference type="EMBL" id="OIQ79913.1"/>
    </source>
</evidence>
<sequence length="63" mass="7063">MTKPTEPDTQWMTDDDAQPFTALDGHFHRDDEPPLPPELIGCGCTGRYVHVVPLNDREDSEPA</sequence>
<gene>
    <name evidence="1" type="ORF">GALL_383460</name>
</gene>
<comment type="caution">
    <text evidence="1">The sequence shown here is derived from an EMBL/GenBank/DDBJ whole genome shotgun (WGS) entry which is preliminary data.</text>
</comment>
<proteinExistence type="predicted"/>
<dbReference type="EMBL" id="MLJW01001139">
    <property type="protein sequence ID" value="OIQ79913.1"/>
    <property type="molecule type" value="Genomic_DNA"/>
</dbReference>
<dbReference type="AlphaFoldDB" id="A0A1J5Q866"/>
<accession>A0A1J5Q866</accession>
<name>A0A1J5Q866_9ZZZZ</name>
<protein>
    <submittedName>
        <fullName evidence="1">Uncharacterized protein</fullName>
    </submittedName>
</protein>